<organism evidence="5 6">
    <name type="scientific">Polysphondylium violaceum</name>
    <dbReference type="NCBI Taxonomy" id="133409"/>
    <lineage>
        <taxon>Eukaryota</taxon>
        <taxon>Amoebozoa</taxon>
        <taxon>Evosea</taxon>
        <taxon>Eumycetozoa</taxon>
        <taxon>Dictyostelia</taxon>
        <taxon>Dictyosteliales</taxon>
        <taxon>Dictyosteliaceae</taxon>
        <taxon>Polysphondylium</taxon>
    </lineage>
</organism>
<protein>
    <recommendedName>
        <fullName evidence="4">MACPF domain-containing protein</fullName>
    </recommendedName>
</protein>
<evidence type="ECO:0000256" key="1">
    <source>
        <dbReference type="ARBA" id="ARBA00022729"/>
    </source>
</evidence>
<dbReference type="PROSITE" id="PS51412">
    <property type="entry name" value="MACPF_2"/>
    <property type="match status" value="1"/>
</dbReference>
<feature type="signal peptide" evidence="3">
    <location>
        <begin position="1"/>
        <end position="20"/>
    </location>
</feature>
<comment type="caution">
    <text evidence="5">The sequence shown here is derived from an EMBL/GenBank/DDBJ whole genome shotgun (WGS) entry which is preliminary data.</text>
</comment>
<evidence type="ECO:0000259" key="4">
    <source>
        <dbReference type="PROSITE" id="PS51412"/>
    </source>
</evidence>
<dbReference type="GO" id="GO:0022829">
    <property type="term" value="F:wide pore channel activity"/>
    <property type="evidence" value="ECO:0007669"/>
    <property type="project" value="TreeGrafter"/>
</dbReference>
<evidence type="ECO:0000256" key="3">
    <source>
        <dbReference type="SAM" id="SignalP"/>
    </source>
</evidence>
<dbReference type="InterPro" id="IPR052784">
    <property type="entry name" value="Perforin-1_pore-forming"/>
</dbReference>
<dbReference type="InterPro" id="IPR020864">
    <property type="entry name" value="MACPF"/>
</dbReference>
<feature type="domain" description="MACPF" evidence="4">
    <location>
        <begin position="492"/>
        <end position="843"/>
    </location>
</feature>
<keyword evidence="1 3" id="KW-0732">Signal</keyword>
<evidence type="ECO:0000313" key="5">
    <source>
        <dbReference type="EMBL" id="KAF2069657.1"/>
    </source>
</evidence>
<dbReference type="PANTHER" id="PTHR46096:SF3">
    <property type="entry name" value="PERFORIN-1"/>
    <property type="match status" value="1"/>
</dbReference>
<evidence type="ECO:0000256" key="2">
    <source>
        <dbReference type="SAM" id="MobiDB-lite"/>
    </source>
</evidence>
<accession>A0A8J4PKU4</accession>
<dbReference type="InterPro" id="IPR011050">
    <property type="entry name" value="Pectin_lyase_fold/virulence"/>
</dbReference>
<dbReference type="OrthoDB" id="21110at2759"/>
<dbReference type="SUPFAM" id="SSF51126">
    <property type="entry name" value="Pectin lyase-like"/>
    <property type="match status" value="1"/>
</dbReference>
<dbReference type="PANTHER" id="PTHR46096">
    <property type="entry name" value="PERFORIN-1"/>
    <property type="match status" value="1"/>
</dbReference>
<keyword evidence="6" id="KW-1185">Reference proteome</keyword>
<sequence>MFKFNLSLFICIFLLYTVNGENYYLDSTSICKNNCGGIENPFKSFSQALNELSTQKFEISPILFVEKGEYYGEENKALLIDFSLNIISLNMDETILDCQNVDYGIKAIGSSNNLLIKGLTFKNCVSSKGGSLFIDNSITTLEEVNFISNSAREASAIYSTAKTLILQSCVFVRNSKESIIINNGFAKIINTVFYDNEKDIVCNNASVSTRGSSFGSSCNSCVILNEKKENKCQSIKRTQHCKQDGVCDKLIETNENCPTDCPKDHSNSCNYDSKCDSPFENSAWCPSDCNVDNHPGWKLEMFDYTITKPKSAFTEYENPTKIEYLDSPKISNFLGKRSSKVSGKLSSQISALKSAQHKLKLNLNGLAAIVFIDGKVFFDIFLKENLINVVLERKILLSQSKPHFIEIYFTAISDLERDLELTWRVGSGKEYSLIPSTFTTIEKTISCGDKICNEHPTSCLRDCHDHIEEECPAQSPPSELQSYYGPIKDTLGKLLNNQYIYSLPGLNYMAHGIDILTGETLPSPLFAQTYCDNTSLSLVHCQHRGLVYSLPPGLFAQISPKCTIDTSTKTYSSSLSMTSSESLDMGLDVSASGSGGGFFGSISMSASLSLSESSKKAAESQSQKDGSVSKTTLKCETSKVHMVEPFRFNNKFIQDITNTYTPEDQNYDKHSNTKEAMKNVIKKYGSLYYKSATLGGKLEQITVVEHSFASSKSSSEIQRSMDMSFSVSASSKILPVSGSVSMSASMDSKTTKEQQSTYESNSDRSTMTVYGGKPGSFGDDKSPNALNSWAKTVDLIPYPIDYQAGYIGDIIPSDWYLENGLNVKTIWMEAEFEMYKDLYKQSKSSKYLDDATINSLGRNHTVYYIESGDSCGYENFELLIRTKFGDFEFPFINSMKSFDDYTLIPLEFDDGKGILSLNFTSKLDPPIPFSCPTIKLFNLMTGRNYKFNLNQSVYLLEKPDPNIMTIEFEYSELPSSHDFILEVDFIGTTEIVKRVLKDINSTPNIIDSFPFFGDLVGLSLTIITSNENYPQYAQSNFKLKLKAIRVIQSCPNNSHSTCIPKRMDFDPNQGFSKTYEAWPRDFGIIEIPYNIRQWVPISLIGK</sequence>
<feature type="compositionally biased region" description="Polar residues" evidence="2">
    <location>
        <begin position="753"/>
        <end position="765"/>
    </location>
</feature>
<name>A0A8J4PKU4_9MYCE</name>
<feature type="chain" id="PRO_5035213331" description="MACPF domain-containing protein" evidence="3">
    <location>
        <begin position="21"/>
        <end position="1102"/>
    </location>
</feature>
<feature type="region of interest" description="Disordered" evidence="2">
    <location>
        <begin position="742"/>
        <end position="765"/>
    </location>
</feature>
<dbReference type="Pfam" id="PF01823">
    <property type="entry name" value="MACPF"/>
    <property type="match status" value="1"/>
</dbReference>
<proteinExistence type="predicted"/>
<reference evidence="5" key="1">
    <citation type="submission" date="2020-01" db="EMBL/GenBank/DDBJ databases">
        <title>Development of genomics and gene disruption for Polysphondylium violaceum indicates a role for the polyketide synthase stlB in stalk morphogenesis.</title>
        <authorList>
            <person name="Narita B."/>
            <person name="Kawabe Y."/>
            <person name="Kin K."/>
            <person name="Saito T."/>
            <person name="Gibbs R."/>
            <person name="Kuspa A."/>
            <person name="Muzny D."/>
            <person name="Queller D."/>
            <person name="Richards S."/>
            <person name="Strassman J."/>
            <person name="Sucgang R."/>
            <person name="Worley K."/>
            <person name="Schaap P."/>
        </authorList>
    </citation>
    <scope>NUCLEOTIDE SEQUENCE</scope>
    <source>
        <strain evidence="5">QSvi11</strain>
    </source>
</reference>
<evidence type="ECO:0000313" key="6">
    <source>
        <dbReference type="Proteomes" id="UP000695562"/>
    </source>
</evidence>
<dbReference type="Proteomes" id="UP000695562">
    <property type="component" value="Unassembled WGS sequence"/>
</dbReference>
<gene>
    <name evidence="5" type="ORF">CYY_009026</name>
</gene>
<dbReference type="GO" id="GO:0016020">
    <property type="term" value="C:membrane"/>
    <property type="evidence" value="ECO:0007669"/>
    <property type="project" value="TreeGrafter"/>
</dbReference>
<dbReference type="EMBL" id="AJWJ01000620">
    <property type="protein sequence ID" value="KAF2069657.1"/>
    <property type="molecule type" value="Genomic_DNA"/>
</dbReference>
<dbReference type="GO" id="GO:0051607">
    <property type="term" value="P:defense response to virus"/>
    <property type="evidence" value="ECO:0007669"/>
    <property type="project" value="TreeGrafter"/>
</dbReference>
<dbReference type="AlphaFoldDB" id="A0A8J4PKU4"/>